<organism evidence="2 3">
    <name type="scientific">Rhodopirellula baltica SWK14</name>
    <dbReference type="NCBI Taxonomy" id="993516"/>
    <lineage>
        <taxon>Bacteria</taxon>
        <taxon>Pseudomonadati</taxon>
        <taxon>Planctomycetota</taxon>
        <taxon>Planctomycetia</taxon>
        <taxon>Pirellulales</taxon>
        <taxon>Pirellulaceae</taxon>
        <taxon>Rhodopirellula</taxon>
    </lineage>
</organism>
<reference evidence="2 3" key="1">
    <citation type="journal article" date="2013" name="Mar. Genomics">
        <title>Expression of sulfatases in Rhodopirellula baltica and the diversity of sulfatases in the genus Rhodopirellula.</title>
        <authorList>
            <person name="Wegner C.E."/>
            <person name="Richter-Heitmann T."/>
            <person name="Klindworth A."/>
            <person name="Klockow C."/>
            <person name="Richter M."/>
            <person name="Achstetter T."/>
            <person name="Glockner F.O."/>
            <person name="Harder J."/>
        </authorList>
    </citation>
    <scope>NUCLEOTIDE SEQUENCE [LARGE SCALE GENOMIC DNA]</scope>
    <source>
        <strain evidence="2 3">SWK14</strain>
    </source>
</reference>
<evidence type="ECO:0000313" key="3">
    <source>
        <dbReference type="Proteomes" id="UP000010959"/>
    </source>
</evidence>
<gene>
    <name evidence="2" type="ORF">RBSWK_05805</name>
</gene>
<accession>L7C8B8</accession>
<dbReference type="AlphaFoldDB" id="L7C8B8"/>
<feature type="region of interest" description="Disordered" evidence="1">
    <location>
        <begin position="24"/>
        <end position="43"/>
    </location>
</feature>
<proteinExistence type="predicted"/>
<dbReference type="EMBL" id="AMWG01000162">
    <property type="protein sequence ID" value="ELP30288.1"/>
    <property type="molecule type" value="Genomic_DNA"/>
</dbReference>
<dbReference type="Proteomes" id="UP000010959">
    <property type="component" value="Unassembled WGS sequence"/>
</dbReference>
<sequence>MPTRRRRVDSPGSITNFKRAVTGVASKGTSNSHGEGLVPTKRNQTKIRIKTLLNQHDSYAFT</sequence>
<comment type="caution">
    <text evidence="2">The sequence shown here is derived from an EMBL/GenBank/DDBJ whole genome shotgun (WGS) entry which is preliminary data.</text>
</comment>
<name>L7C8B8_RHOBT</name>
<protein>
    <submittedName>
        <fullName evidence="2">Uncharacterized protein</fullName>
    </submittedName>
</protein>
<evidence type="ECO:0000313" key="2">
    <source>
        <dbReference type="EMBL" id="ELP30288.1"/>
    </source>
</evidence>
<evidence type="ECO:0000256" key="1">
    <source>
        <dbReference type="SAM" id="MobiDB-lite"/>
    </source>
</evidence>